<feature type="signal peptide" evidence="2">
    <location>
        <begin position="1"/>
        <end position="28"/>
    </location>
</feature>
<dbReference type="InParanoid" id="A0A1E7EVG2"/>
<protein>
    <recommendedName>
        <fullName evidence="5">Peptidase S1 domain-containing protein</fullName>
    </recommendedName>
</protein>
<dbReference type="InterPro" id="IPR009003">
    <property type="entry name" value="Peptidase_S1_PA"/>
</dbReference>
<feature type="non-terminal residue" evidence="3">
    <location>
        <position position="67"/>
    </location>
</feature>
<feature type="chain" id="PRO_5009192292" description="Peptidase S1 domain-containing protein" evidence="2">
    <location>
        <begin position="29"/>
        <end position="67"/>
    </location>
</feature>
<dbReference type="KEGG" id="fcy:FRACYDRAFT_194596"/>
<keyword evidence="4" id="KW-1185">Reference proteome</keyword>
<dbReference type="OrthoDB" id="46524at2759"/>
<keyword evidence="2" id="KW-0732">Signal</keyword>
<evidence type="ECO:0000256" key="1">
    <source>
        <dbReference type="ARBA" id="ARBA00023026"/>
    </source>
</evidence>
<name>A0A1E7EVG2_9STRA</name>
<dbReference type="AlphaFoldDB" id="A0A1E7EVG2"/>
<evidence type="ECO:0008006" key="5">
    <source>
        <dbReference type="Google" id="ProtNLM"/>
    </source>
</evidence>
<sequence>MFCISCTSLLLLLLLVFHHWTGPYIVLGTTPEEDVQVGVVSWAVNCASSQFPMVGSRTSASVDFIRD</sequence>
<evidence type="ECO:0000256" key="2">
    <source>
        <dbReference type="SAM" id="SignalP"/>
    </source>
</evidence>
<reference evidence="3 4" key="1">
    <citation type="submission" date="2016-09" db="EMBL/GenBank/DDBJ databases">
        <title>Extensive genetic diversity and differential bi-allelic expression allows diatom success in the polar Southern Ocean.</title>
        <authorList>
            <consortium name="DOE Joint Genome Institute"/>
            <person name="Mock T."/>
            <person name="Otillar R.P."/>
            <person name="Strauss J."/>
            <person name="Dupont C."/>
            <person name="Frickenhaus S."/>
            <person name="Maumus F."/>
            <person name="Mcmullan M."/>
            <person name="Sanges R."/>
            <person name="Schmutz J."/>
            <person name="Toseland A."/>
            <person name="Valas R."/>
            <person name="Veluchamy A."/>
            <person name="Ward B.J."/>
            <person name="Allen A."/>
            <person name="Barry K."/>
            <person name="Falciatore A."/>
            <person name="Ferrante M."/>
            <person name="Fortunato A.E."/>
            <person name="Gloeckner G."/>
            <person name="Gruber A."/>
            <person name="Hipkin R."/>
            <person name="Janech M."/>
            <person name="Kroth P."/>
            <person name="Leese F."/>
            <person name="Lindquist E."/>
            <person name="Lyon B.R."/>
            <person name="Martin J."/>
            <person name="Mayer C."/>
            <person name="Parker M."/>
            <person name="Quesneville H."/>
            <person name="Raymond J."/>
            <person name="Uhlig C."/>
            <person name="Valentin K.U."/>
            <person name="Worden A.Z."/>
            <person name="Armbrust E.V."/>
            <person name="Bowler C."/>
            <person name="Green B."/>
            <person name="Moulton V."/>
            <person name="Van Oosterhout C."/>
            <person name="Grigoriev I."/>
        </authorList>
    </citation>
    <scope>NUCLEOTIDE SEQUENCE [LARGE SCALE GENOMIC DNA]</scope>
    <source>
        <strain evidence="3 4">CCMP1102</strain>
    </source>
</reference>
<gene>
    <name evidence="3" type="ORF">FRACYDRAFT_194596</name>
</gene>
<evidence type="ECO:0000313" key="4">
    <source>
        <dbReference type="Proteomes" id="UP000095751"/>
    </source>
</evidence>
<dbReference type="SUPFAM" id="SSF50494">
    <property type="entry name" value="Trypsin-like serine proteases"/>
    <property type="match status" value="1"/>
</dbReference>
<organism evidence="3 4">
    <name type="scientific">Fragilariopsis cylindrus CCMP1102</name>
    <dbReference type="NCBI Taxonomy" id="635003"/>
    <lineage>
        <taxon>Eukaryota</taxon>
        <taxon>Sar</taxon>
        <taxon>Stramenopiles</taxon>
        <taxon>Ochrophyta</taxon>
        <taxon>Bacillariophyta</taxon>
        <taxon>Bacillariophyceae</taxon>
        <taxon>Bacillariophycidae</taxon>
        <taxon>Bacillariales</taxon>
        <taxon>Bacillariaceae</taxon>
        <taxon>Fragilariopsis</taxon>
    </lineage>
</organism>
<dbReference type="EMBL" id="KV784374">
    <property type="protein sequence ID" value="OEU09804.1"/>
    <property type="molecule type" value="Genomic_DNA"/>
</dbReference>
<dbReference type="Proteomes" id="UP000095751">
    <property type="component" value="Unassembled WGS sequence"/>
</dbReference>
<keyword evidence="1" id="KW-0843">Virulence</keyword>
<evidence type="ECO:0000313" key="3">
    <source>
        <dbReference type="EMBL" id="OEU09804.1"/>
    </source>
</evidence>
<dbReference type="InterPro" id="IPR043504">
    <property type="entry name" value="Peptidase_S1_PA_chymotrypsin"/>
</dbReference>
<proteinExistence type="predicted"/>
<dbReference type="Gene3D" id="2.40.10.10">
    <property type="entry name" value="Trypsin-like serine proteases"/>
    <property type="match status" value="1"/>
</dbReference>
<accession>A0A1E7EVG2</accession>